<keyword evidence="3" id="KW-1185">Reference proteome</keyword>
<proteinExistence type="predicted"/>
<organism evidence="2 3">
    <name type="scientific">Paradevosia shaoguanensis</name>
    <dbReference type="NCBI Taxonomy" id="1335043"/>
    <lineage>
        <taxon>Bacteria</taxon>
        <taxon>Pseudomonadati</taxon>
        <taxon>Pseudomonadota</taxon>
        <taxon>Alphaproteobacteria</taxon>
        <taxon>Hyphomicrobiales</taxon>
        <taxon>Devosiaceae</taxon>
        <taxon>Paradevosia</taxon>
    </lineage>
</organism>
<comment type="caution">
    <text evidence="2">The sequence shown here is derived from an EMBL/GenBank/DDBJ whole genome shotgun (WGS) entry which is preliminary data.</text>
</comment>
<accession>A0AA41QIS0</accession>
<reference evidence="2" key="1">
    <citation type="submission" date="2022-03" db="EMBL/GenBank/DDBJ databases">
        <title>The complete genome sequence of a Methyloterrigena soli.</title>
        <authorList>
            <person name="Zi Z."/>
        </authorList>
    </citation>
    <scope>NUCLEOTIDE SEQUENCE</scope>
    <source>
        <strain evidence="2">M48</strain>
    </source>
</reference>
<dbReference type="RefSeq" id="WP_281734523.1">
    <property type="nucleotide sequence ID" value="NZ_JAKETQ010000001.1"/>
</dbReference>
<evidence type="ECO:0000313" key="2">
    <source>
        <dbReference type="EMBL" id="MCI0125213.1"/>
    </source>
</evidence>
<evidence type="ECO:0000256" key="1">
    <source>
        <dbReference type="SAM" id="SignalP"/>
    </source>
</evidence>
<evidence type="ECO:0008006" key="4">
    <source>
        <dbReference type="Google" id="ProtNLM"/>
    </source>
</evidence>
<evidence type="ECO:0000313" key="3">
    <source>
        <dbReference type="Proteomes" id="UP001156140"/>
    </source>
</evidence>
<feature type="chain" id="PRO_5041345223" description="Secreted protein" evidence="1">
    <location>
        <begin position="26"/>
        <end position="120"/>
    </location>
</feature>
<feature type="signal peptide" evidence="1">
    <location>
        <begin position="1"/>
        <end position="25"/>
    </location>
</feature>
<dbReference type="AlphaFoldDB" id="A0AA41QIS0"/>
<name>A0AA41QIS0_9HYPH</name>
<protein>
    <recommendedName>
        <fullName evidence="4">Secreted protein</fullName>
    </recommendedName>
</protein>
<dbReference type="EMBL" id="JALAZD010000001">
    <property type="protein sequence ID" value="MCI0125213.1"/>
    <property type="molecule type" value="Genomic_DNA"/>
</dbReference>
<gene>
    <name evidence="2" type="ORF">ML536_00080</name>
</gene>
<keyword evidence="1" id="KW-0732">Signal</keyword>
<sequence>MQRLTLIAMVLAGLAALCLAAPAYANAQTHLEAPAAQICVDNPGILMETAATPDKPHTLKACLGHKNRLAIPCQTDRCLPVEQMALAFRPSARQVLPLVADALPERDEPDGQFRPPRLTA</sequence>
<dbReference type="Proteomes" id="UP001156140">
    <property type="component" value="Unassembled WGS sequence"/>
</dbReference>